<dbReference type="CDD" id="cd06170">
    <property type="entry name" value="LuxR_C_like"/>
    <property type="match status" value="1"/>
</dbReference>
<dbReference type="InterPro" id="IPR011990">
    <property type="entry name" value="TPR-like_helical_dom_sf"/>
</dbReference>
<dbReference type="GO" id="GO:0005524">
    <property type="term" value="F:ATP binding"/>
    <property type="evidence" value="ECO:0007669"/>
    <property type="project" value="UniProtKB-KW"/>
</dbReference>
<dbReference type="PANTHER" id="PTHR16305:SF35">
    <property type="entry name" value="TRANSCRIPTIONAL ACTIVATOR DOMAIN"/>
    <property type="match status" value="1"/>
</dbReference>
<evidence type="ECO:0000256" key="2">
    <source>
        <dbReference type="ARBA" id="ARBA00022840"/>
    </source>
</evidence>
<feature type="domain" description="HTH luxR-type" evidence="3">
    <location>
        <begin position="894"/>
        <end position="959"/>
    </location>
</feature>
<protein>
    <submittedName>
        <fullName evidence="4">Regulatory protein, luxR family</fullName>
    </submittedName>
</protein>
<dbReference type="Proteomes" id="UP000217103">
    <property type="component" value="Unassembled WGS sequence"/>
</dbReference>
<dbReference type="InterPro" id="IPR041664">
    <property type="entry name" value="AAA_16"/>
</dbReference>
<sequence>MLDDMVARTVSPVFVGREAELKTLIDAFERSRKSSATTVLLGGEAGVGKSRLIGRFAEQVAQEGVNVVSGGCVELSVEGLPYAPFTAALRQLVREMGAEEVSGLLPEGARRDLARLLPEFGEPNTDMERETAQARLFEQILTLLERLAERRALVLVIEDIHWADRSSRDLIAFLSRNLHNAPVLMLLSYRSDDLHRQHPLRPVLAELSRTENAIRLDLPRLTREEVAAQIAGILGRTPEYHLTSTIYERSGGIPLFVEALVDADRGASFPESLHDLIIGSVEKLPEESQNVLRMAAAGGIKIGHALLSAVSGLSDIQLERALRPAIAANVIQVADGHAYVFRHALIQEAVHDELLPGERIRLHARFAEEIERDRTLVPPGRAAIEIAHHWYSARNDARALVSAWEAAAMAAKAFAHTEQLQLLERVLALWDQVPDAAERIGADYITVLELASSAASASGEIERALKLVKAALAELDERTDPERVTKLIIQLADCKKHRRKGGMLDDLRHAEKLVPQPGAARAEVLIKLGSNLMFSGEIAEGTAYTLEALRIARDLGDEELEAELLINLALGHSINGRLEATLVTNDRAKAIGLRLGRPRLALRGLANNVDALNNLGRSNEAIELALTGERLAKQYGVYRSQGVFIANNRAEALEALGRWDEALALVDSCLARGPVLLTRHHLLRVRGDVAAGRGETEVLESVLAEVGAFHRYPDQSIQEIVINTRLLISWHLLCGEPERALATAREAVTWPDYPGKAMLGWRLLAQIHEACDVAASSAPEEAAAVRDRADRVTAELHIDGPVAEAYRRMCLKDWDGAADRWRRLGRLHPLAQSLLNGAADAARRGDREGAAVRLREAHMIADSLAAKPMVDEAATLARRVGVALGGTPADPVADAPPAGLLTPRELEVLALVAEGRSNREIAEELFISVKTVSVHVSNILAKLGVSSRGAATAAARRLSLLPP</sequence>
<keyword evidence="1" id="KW-0547">Nucleotide-binding</keyword>
<dbReference type="PROSITE" id="PS50043">
    <property type="entry name" value="HTH_LUXR_2"/>
    <property type="match status" value="1"/>
</dbReference>
<dbReference type="GO" id="GO:0006355">
    <property type="term" value="P:regulation of DNA-templated transcription"/>
    <property type="evidence" value="ECO:0007669"/>
    <property type="project" value="InterPro"/>
</dbReference>
<name>A0A1H1DRQ0_9ACTN</name>
<dbReference type="EMBL" id="FNKK01000002">
    <property type="protein sequence ID" value="SDQ78939.1"/>
    <property type="molecule type" value="Genomic_DNA"/>
</dbReference>
<evidence type="ECO:0000259" key="3">
    <source>
        <dbReference type="PROSITE" id="PS50043"/>
    </source>
</evidence>
<dbReference type="Pfam" id="PF13191">
    <property type="entry name" value="AAA_16"/>
    <property type="match status" value="1"/>
</dbReference>
<dbReference type="Gene3D" id="1.10.10.10">
    <property type="entry name" value="Winged helix-like DNA-binding domain superfamily/Winged helix DNA-binding domain"/>
    <property type="match status" value="1"/>
</dbReference>
<accession>A0A1H1DRQ0</accession>
<dbReference type="GO" id="GO:0003677">
    <property type="term" value="F:DNA binding"/>
    <property type="evidence" value="ECO:0007669"/>
    <property type="project" value="InterPro"/>
</dbReference>
<dbReference type="GO" id="GO:0004016">
    <property type="term" value="F:adenylate cyclase activity"/>
    <property type="evidence" value="ECO:0007669"/>
    <property type="project" value="TreeGrafter"/>
</dbReference>
<reference evidence="4 5" key="1">
    <citation type="submission" date="2016-10" db="EMBL/GenBank/DDBJ databases">
        <authorList>
            <person name="de Groot N.N."/>
        </authorList>
    </citation>
    <scope>NUCLEOTIDE SEQUENCE [LARGE SCALE GENOMIC DNA]</scope>
    <source>
        <strain evidence="4 5">DSM 43794</strain>
    </source>
</reference>
<keyword evidence="5" id="KW-1185">Reference proteome</keyword>
<dbReference type="InterPro" id="IPR000792">
    <property type="entry name" value="Tscrpt_reg_LuxR_C"/>
</dbReference>
<evidence type="ECO:0000313" key="4">
    <source>
        <dbReference type="EMBL" id="SDQ78939.1"/>
    </source>
</evidence>
<dbReference type="Pfam" id="PF00196">
    <property type="entry name" value="GerE"/>
    <property type="match status" value="1"/>
</dbReference>
<dbReference type="Gene3D" id="3.40.50.300">
    <property type="entry name" value="P-loop containing nucleotide triphosphate hydrolases"/>
    <property type="match status" value="1"/>
</dbReference>
<dbReference type="InterPro" id="IPR016032">
    <property type="entry name" value="Sig_transdc_resp-reg_C-effctor"/>
</dbReference>
<dbReference type="SUPFAM" id="SSF52540">
    <property type="entry name" value="P-loop containing nucleoside triphosphate hydrolases"/>
    <property type="match status" value="1"/>
</dbReference>
<dbReference type="STRING" id="35622.SAMN04489764_2128"/>
<dbReference type="PRINTS" id="PR00038">
    <property type="entry name" value="HTHLUXR"/>
</dbReference>
<dbReference type="OrthoDB" id="5476461at2"/>
<evidence type="ECO:0000256" key="1">
    <source>
        <dbReference type="ARBA" id="ARBA00022741"/>
    </source>
</evidence>
<dbReference type="PROSITE" id="PS00622">
    <property type="entry name" value="HTH_LUXR_1"/>
    <property type="match status" value="1"/>
</dbReference>
<proteinExistence type="predicted"/>
<dbReference type="AlphaFoldDB" id="A0A1H1DRQ0"/>
<keyword evidence="2" id="KW-0067">ATP-binding</keyword>
<dbReference type="InterPro" id="IPR027417">
    <property type="entry name" value="P-loop_NTPase"/>
</dbReference>
<dbReference type="Gene3D" id="1.25.40.10">
    <property type="entry name" value="Tetratricopeptide repeat domain"/>
    <property type="match status" value="1"/>
</dbReference>
<dbReference type="PANTHER" id="PTHR16305">
    <property type="entry name" value="TESTICULAR SOLUBLE ADENYLYL CYCLASE"/>
    <property type="match status" value="1"/>
</dbReference>
<dbReference type="GO" id="GO:0005737">
    <property type="term" value="C:cytoplasm"/>
    <property type="evidence" value="ECO:0007669"/>
    <property type="project" value="TreeGrafter"/>
</dbReference>
<dbReference type="SUPFAM" id="SSF48452">
    <property type="entry name" value="TPR-like"/>
    <property type="match status" value="1"/>
</dbReference>
<gene>
    <name evidence="4" type="ORF">SAMN04489764_2128</name>
</gene>
<evidence type="ECO:0000313" key="5">
    <source>
        <dbReference type="Proteomes" id="UP000217103"/>
    </source>
</evidence>
<dbReference type="InterPro" id="IPR036388">
    <property type="entry name" value="WH-like_DNA-bd_sf"/>
</dbReference>
<dbReference type="SUPFAM" id="SSF46894">
    <property type="entry name" value="C-terminal effector domain of the bipartite response regulators"/>
    <property type="match status" value="1"/>
</dbReference>
<organism evidence="4 5">
    <name type="scientific">Thermostaphylospora chromogena</name>
    <dbReference type="NCBI Taxonomy" id="35622"/>
    <lineage>
        <taxon>Bacteria</taxon>
        <taxon>Bacillati</taxon>
        <taxon>Actinomycetota</taxon>
        <taxon>Actinomycetes</taxon>
        <taxon>Streptosporangiales</taxon>
        <taxon>Thermomonosporaceae</taxon>
        <taxon>Thermostaphylospora</taxon>
    </lineage>
</organism>
<dbReference type="SMART" id="SM00421">
    <property type="entry name" value="HTH_LUXR"/>
    <property type="match status" value="1"/>
</dbReference>